<keyword evidence="1" id="KW-1133">Transmembrane helix</keyword>
<evidence type="ECO:0000313" key="4">
    <source>
        <dbReference type="Proteomes" id="UP000242146"/>
    </source>
</evidence>
<dbReference type="STRING" id="101127.A0A1X2GN98"/>
<dbReference type="AlphaFoldDB" id="A0A1X2GN98"/>
<evidence type="ECO:0000256" key="1">
    <source>
        <dbReference type="SAM" id="Phobius"/>
    </source>
</evidence>
<keyword evidence="1" id="KW-0812">Transmembrane</keyword>
<dbReference type="InterPro" id="IPR036249">
    <property type="entry name" value="Thioredoxin-like_sf"/>
</dbReference>
<feature type="domain" description="Thioredoxin" evidence="2">
    <location>
        <begin position="81"/>
        <end position="162"/>
    </location>
</feature>
<reference evidence="3 4" key="1">
    <citation type="submission" date="2016-07" db="EMBL/GenBank/DDBJ databases">
        <title>Pervasive Adenine N6-methylation of Active Genes in Fungi.</title>
        <authorList>
            <consortium name="DOE Joint Genome Institute"/>
            <person name="Mondo S.J."/>
            <person name="Dannebaum R.O."/>
            <person name="Kuo R.C."/>
            <person name="Labutti K."/>
            <person name="Haridas S."/>
            <person name="Kuo A."/>
            <person name="Salamov A."/>
            <person name="Ahrendt S.R."/>
            <person name="Lipzen A."/>
            <person name="Sullivan W."/>
            <person name="Andreopoulos W.B."/>
            <person name="Clum A."/>
            <person name="Lindquist E."/>
            <person name="Daum C."/>
            <person name="Ramamoorthy G.K."/>
            <person name="Gryganskyi A."/>
            <person name="Culley D."/>
            <person name="Magnuson J.K."/>
            <person name="James T.Y."/>
            <person name="O'Malley M.A."/>
            <person name="Stajich J.E."/>
            <person name="Spatafora J.W."/>
            <person name="Visel A."/>
            <person name="Grigoriev I.V."/>
        </authorList>
    </citation>
    <scope>NUCLEOTIDE SEQUENCE [LARGE SCALE GENOMIC DNA]</scope>
    <source>
        <strain evidence="3 4">NRRL 3301</strain>
    </source>
</reference>
<evidence type="ECO:0000259" key="2">
    <source>
        <dbReference type="Pfam" id="PF00085"/>
    </source>
</evidence>
<gene>
    <name evidence="3" type="ORF">DM01DRAFT_1334211</name>
</gene>
<keyword evidence="4" id="KW-1185">Reference proteome</keyword>
<organism evidence="3 4">
    <name type="scientific">Hesseltinella vesiculosa</name>
    <dbReference type="NCBI Taxonomy" id="101127"/>
    <lineage>
        <taxon>Eukaryota</taxon>
        <taxon>Fungi</taxon>
        <taxon>Fungi incertae sedis</taxon>
        <taxon>Mucoromycota</taxon>
        <taxon>Mucoromycotina</taxon>
        <taxon>Mucoromycetes</taxon>
        <taxon>Mucorales</taxon>
        <taxon>Cunninghamellaceae</taxon>
        <taxon>Hesseltinella</taxon>
    </lineage>
</organism>
<dbReference type="EMBL" id="MCGT01000008">
    <property type="protein sequence ID" value="ORX57614.1"/>
    <property type="molecule type" value="Genomic_DNA"/>
</dbReference>
<name>A0A1X2GN98_9FUNG</name>
<dbReference type="Proteomes" id="UP000242146">
    <property type="component" value="Unassembled WGS sequence"/>
</dbReference>
<comment type="caution">
    <text evidence="3">The sequence shown here is derived from an EMBL/GenBank/DDBJ whole genome shotgun (WGS) entry which is preliminary data.</text>
</comment>
<protein>
    <recommendedName>
        <fullName evidence="2">Thioredoxin domain-containing protein</fullName>
    </recommendedName>
</protein>
<dbReference type="InterPro" id="IPR013766">
    <property type="entry name" value="Thioredoxin_domain"/>
</dbReference>
<proteinExistence type="predicted"/>
<dbReference type="Gene3D" id="3.40.30.10">
    <property type="entry name" value="Glutaredoxin"/>
    <property type="match status" value="1"/>
</dbReference>
<feature type="transmembrane region" description="Helical" evidence="1">
    <location>
        <begin position="29"/>
        <end position="47"/>
    </location>
</feature>
<dbReference type="OrthoDB" id="20229at2759"/>
<dbReference type="SUPFAM" id="SSF52833">
    <property type="entry name" value="Thioredoxin-like"/>
    <property type="match status" value="1"/>
</dbReference>
<sequence length="204" mass="23170">MASTAEELSSVMILYAKVLTTWSLYSHFGLWWAALYLCGWFLLSSVVPQPWYRGPSRVAELTESAFRSKVQQKSSQNKIVEIDPAEPKYWVVMLYANWSITCLNFEAVLAHLSLDYTTDQVKFGKIDVDVFSDVAQEFAVSRDPASFDLPTLILFQHGLEIHRLPELSLQQDQQAKDTITRLGWSKSSSTVIRAFQLDKISGKP</sequence>
<dbReference type="Pfam" id="PF00085">
    <property type="entry name" value="Thioredoxin"/>
    <property type="match status" value="1"/>
</dbReference>
<keyword evidence="1" id="KW-0472">Membrane</keyword>
<accession>A0A1X2GN98</accession>
<evidence type="ECO:0000313" key="3">
    <source>
        <dbReference type="EMBL" id="ORX57614.1"/>
    </source>
</evidence>